<dbReference type="GO" id="GO:0000270">
    <property type="term" value="P:peptidoglycan metabolic process"/>
    <property type="evidence" value="ECO:0007669"/>
    <property type="project" value="TreeGrafter"/>
</dbReference>
<dbReference type="PANTHER" id="PTHR30336:SF4">
    <property type="entry name" value="ENVELOPE BIOGENESIS FACTOR ELYC"/>
    <property type="match status" value="1"/>
</dbReference>
<protein>
    <submittedName>
        <fullName evidence="3">YdcF family protein</fullName>
    </submittedName>
</protein>
<comment type="caution">
    <text evidence="3">The sequence shown here is derived from an EMBL/GenBank/DDBJ whole genome shotgun (WGS) entry which is preliminary data.</text>
</comment>
<gene>
    <name evidence="3" type="ORF">ICT70_06980</name>
</gene>
<dbReference type="EMBL" id="JACWUN010000006">
    <property type="protein sequence ID" value="MBD1400410.1"/>
    <property type="molecule type" value="Genomic_DNA"/>
</dbReference>
<keyword evidence="1" id="KW-1133">Transmembrane helix</keyword>
<dbReference type="InterPro" id="IPR003848">
    <property type="entry name" value="DUF218"/>
</dbReference>
<reference evidence="3" key="1">
    <citation type="submission" date="2020-09" db="EMBL/GenBank/DDBJ databases">
        <title>Pelobacter alkaliphilus sp. nov., a novel anaerobic arsenate-reducing bacterium from terrestrial mud volcano.</title>
        <authorList>
            <person name="Khomyakova M.A."/>
            <person name="Merkel A.Y."/>
            <person name="Slobodkin A.I."/>
        </authorList>
    </citation>
    <scope>NUCLEOTIDE SEQUENCE</scope>
    <source>
        <strain evidence="3">M08fum</strain>
    </source>
</reference>
<organism evidence="3 4">
    <name type="scientific">Pelovirga terrestris</name>
    <dbReference type="NCBI Taxonomy" id="2771352"/>
    <lineage>
        <taxon>Bacteria</taxon>
        <taxon>Pseudomonadati</taxon>
        <taxon>Thermodesulfobacteriota</taxon>
        <taxon>Desulfuromonadia</taxon>
        <taxon>Geobacterales</taxon>
        <taxon>Geobacteraceae</taxon>
        <taxon>Pelovirga</taxon>
    </lineage>
</organism>
<evidence type="ECO:0000256" key="1">
    <source>
        <dbReference type="SAM" id="Phobius"/>
    </source>
</evidence>
<dbReference type="GO" id="GO:0005886">
    <property type="term" value="C:plasma membrane"/>
    <property type="evidence" value="ECO:0007669"/>
    <property type="project" value="TreeGrafter"/>
</dbReference>
<sequence>MDHLLFLLKKILGDFLTPVPLTLLLLLLAVPSLLRRKNRWFGILCVVVATTLLFVSSYAPLNNRWLADLETRYPAYEQGSGAPDYIAVLGSWHQTVADQPLTSELSASAIVRLAEGMRIYRLNPGSRLIFTGYQGINADPVAYPEKLKELALALGVPDQDILTFVGPRDTAEEAQLIAELFADAELVLVTSATHMPRSMELFRGAGLDPTPAPTGHFSKPTRRLWRFPDGEALARTDALIHEHLGMLWARLMGQSAQE</sequence>
<feature type="transmembrane region" description="Helical" evidence="1">
    <location>
        <begin position="41"/>
        <end position="61"/>
    </location>
</feature>
<feature type="domain" description="DUF218" evidence="2">
    <location>
        <begin position="84"/>
        <end position="245"/>
    </location>
</feature>
<dbReference type="AlphaFoldDB" id="A0A8J6UI89"/>
<evidence type="ECO:0000259" key="2">
    <source>
        <dbReference type="Pfam" id="PF02698"/>
    </source>
</evidence>
<evidence type="ECO:0000313" key="4">
    <source>
        <dbReference type="Proteomes" id="UP000632828"/>
    </source>
</evidence>
<dbReference type="Pfam" id="PF02698">
    <property type="entry name" value="DUF218"/>
    <property type="match status" value="1"/>
</dbReference>
<keyword evidence="4" id="KW-1185">Reference proteome</keyword>
<proteinExistence type="predicted"/>
<keyword evidence="1" id="KW-0472">Membrane</keyword>
<dbReference type="GO" id="GO:0043164">
    <property type="term" value="P:Gram-negative-bacterium-type cell wall biogenesis"/>
    <property type="evidence" value="ECO:0007669"/>
    <property type="project" value="TreeGrafter"/>
</dbReference>
<dbReference type="InterPro" id="IPR051599">
    <property type="entry name" value="Cell_Envelope_Assoc"/>
</dbReference>
<keyword evidence="1" id="KW-0812">Transmembrane</keyword>
<feature type="transmembrane region" description="Helical" evidence="1">
    <location>
        <begin position="15"/>
        <end position="34"/>
    </location>
</feature>
<dbReference type="RefSeq" id="WP_191154881.1">
    <property type="nucleotide sequence ID" value="NZ_JACWUN010000006.1"/>
</dbReference>
<accession>A0A8J6UI89</accession>
<name>A0A8J6UI89_9BACT</name>
<dbReference type="Proteomes" id="UP000632828">
    <property type="component" value="Unassembled WGS sequence"/>
</dbReference>
<dbReference type="PANTHER" id="PTHR30336">
    <property type="entry name" value="INNER MEMBRANE PROTEIN, PROBABLE PERMEASE"/>
    <property type="match status" value="1"/>
</dbReference>
<evidence type="ECO:0000313" key="3">
    <source>
        <dbReference type="EMBL" id="MBD1400410.1"/>
    </source>
</evidence>
<dbReference type="CDD" id="cd06259">
    <property type="entry name" value="YdcF-like"/>
    <property type="match status" value="1"/>
</dbReference>